<dbReference type="OrthoDB" id="437511at2759"/>
<dbReference type="FunFam" id="3.90.260.10:FF:000002">
    <property type="entry name" value="Erythrocyte membrane protein band 4.2"/>
    <property type="match status" value="1"/>
</dbReference>
<keyword evidence="6" id="KW-1185">Reference proteome</keyword>
<reference evidence="7 8" key="1">
    <citation type="submission" date="2025-04" db="UniProtKB">
        <authorList>
            <consortium name="RefSeq"/>
        </authorList>
    </citation>
    <scope>IDENTIFICATION</scope>
    <source>
        <tissue evidence="7 8">Gonads</tissue>
    </source>
</reference>
<dbReference type="PANTHER" id="PTHR11590:SF40">
    <property type="entry name" value="HEMOCYTE PROTEIN-GLUTAMINE GAMMA-GLUTAMYLTRANSFERASE-LIKE PROTEIN"/>
    <property type="match status" value="1"/>
</dbReference>
<feature type="binding site" evidence="3">
    <location>
        <position position="501"/>
    </location>
    <ligand>
        <name>Ca(2+)</name>
        <dbReference type="ChEBI" id="CHEBI:29108"/>
    </ligand>
</feature>
<dbReference type="RefSeq" id="XP_013398586.1">
    <property type="nucleotide sequence ID" value="XM_013543132.1"/>
</dbReference>
<evidence type="ECO:0000256" key="3">
    <source>
        <dbReference type="PIRSR" id="PIRSR000459-2"/>
    </source>
</evidence>
<evidence type="ECO:0000313" key="6">
    <source>
        <dbReference type="Proteomes" id="UP000085678"/>
    </source>
</evidence>
<dbReference type="InterPro" id="IPR001102">
    <property type="entry name" value="Transglutaminase_N"/>
</dbReference>
<dbReference type="PANTHER" id="PTHR11590">
    <property type="entry name" value="PROTEIN-GLUTAMINE GAMMA-GLUTAMYLTRANSFERASE"/>
    <property type="match status" value="1"/>
</dbReference>
<sequence length="747" mass="84287">MPRTRRRRAVPNADDGPPATRSRMTVGDSGVSLSEGRHKLVTDEKFMEMNKVLNNIDEENGLKFIEADFHIEDNRKDHHTLEYEHKDLIVRRGQPFTLMLKFDQHVYTSDLITLQFCIGDRPLQSKRTVVRVPVLFHSSETLSTAENWSAVINERSGQSVSVTVTPSAEAMVGKYQLFVETKRNDKENRQQAKSPIYVLFNAWCKDDAVYMADDDLKEEYVLNEKGRLWRGTVNNFGGSPWNFGQFEDVSLDAALYVLQKAKITGPALGNPVIVTRTFTAQTNSMDDRGILEGRWAQDFPQPSTKPWIWTGSADILEQFMEKKKTVKYGQCWVFSGVLCTLCRAVGIPCRSVTNFESAHDSDGSVTIDVHWNEAGEPVEELNDSIWNFHVWNEAWFKRTDLPSGNDGWQVIDATPQESSGGLMQCGPAPLSAIKAGNVYYNYDTPFVFAEVNGDRIHWEVKKDGSMECIYIEKYKVGRFISTKAVGSNEREDLTSAYKFKEGSDAERAAVRHAFKFGSRREQKVYKPEAEDVSFKITIPPVVATGKDFNVQLDLKNNGNSIRDVKATLTALTSFYTGVPSDRIKCQTFEITLDPDQEKSIDIDVLADDYMELLKPDALIQVYAKARVQQTGQAFVREDTVDLSPSMEVDVLKLQAPERVNRSEPFELRMKFTNPLKIPITKGMFRIEAAHIVRSKVIPIKQTIAPGAEVVETCVLTAKLLGQTEILVNFSSDQMVGIYASTNLYVHI</sequence>
<dbReference type="InterPro" id="IPR038765">
    <property type="entry name" value="Papain-like_cys_pep_sf"/>
</dbReference>
<dbReference type="Pfam" id="PF00868">
    <property type="entry name" value="Transglut_N"/>
    <property type="match status" value="1"/>
</dbReference>
<dbReference type="InterPro" id="IPR036238">
    <property type="entry name" value="Transglutaminase_C_sf"/>
</dbReference>
<dbReference type="GeneID" id="106165047"/>
<dbReference type="InterPro" id="IPR013783">
    <property type="entry name" value="Ig-like_fold"/>
</dbReference>
<evidence type="ECO:0000259" key="5">
    <source>
        <dbReference type="SMART" id="SM00460"/>
    </source>
</evidence>
<keyword evidence="3" id="KW-0479">Metal-binding</keyword>
<dbReference type="Pfam" id="PF01841">
    <property type="entry name" value="Transglut_core"/>
    <property type="match status" value="1"/>
</dbReference>
<keyword evidence="3" id="KW-0106">Calcium</keyword>
<dbReference type="InterPro" id="IPR014756">
    <property type="entry name" value="Ig_E-set"/>
</dbReference>
<protein>
    <submittedName>
        <fullName evidence="7 8">Protein-glutamine gamma-glutamyltransferase K isoform X2</fullName>
    </submittedName>
</protein>
<dbReference type="FunFam" id="2.60.40.10:FF:000171">
    <property type="entry name" value="protein-glutamine gamma-glutamyltransferase 6"/>
    <property type="match status" value="1"/>
</dbReference>
<dbReference type="Proteomes" id="UP000085678">
    <property type="component" value="Unplaced"/>
</dbReference>
<evidence type="ECO:0000313" key="8">
    <source>
        <dbReference type="RefSeq" id="XP_013398587.1"/>
    </source>
</evidence>
<feature type="active site" evidence="2">
    <location>
        <position position="331"/>
    </location>
</feature>
<evidence type="ECO:0000256" key="1">
    <source>
        <dbReference type="ARBA" id="ARBA00005968"/>
    </source>
</evidence>
<accession>A0A1S3IL25</accession>
<dbReference type="Pfam" id="PF00927">
    <property type="entry name" value="Transglut_C"/>
    <property type="match status" value="1"/>
</dbReference>
<feature type="active site" evidence="2">
    <location>
        <position position="412"/>
    </location>
</feature>
<dbReference type="InterPro" id="IPR036985">
    <property type="entry name" value="Transglutaminase-like_sf"/>
</dbReference>
<dbReference type="Gene3D" id="2.60.40.10">
    <property type="entry name" value="Immunoglobulins"/>
    <property type="match status" value="3"/>
</dbReference>
<feature type="binding site" evidence="3">
    <location>
        <position position="452"/>
    </location>
    <ligand>
        <name>Ca(2+)</name>
        <dbReference type="ChEBI" id="CHEBI:29108"/>
    </ligand>
</feature>
<dbReference type="InterPro" id="IPR008958">
    <property type="entry name" value="Transglutaminase_C"/>
</dbReference>
<evidence type="ECO:0000256" key="2">
    <source>
        <dbReference type="PIRSR" id="PIRSR000459-1"/>
    </source>
</evidence>
<comment type="cofactor">
    <cofactor evidence="3">
        <name>Ca(2+)</name>
        <dbReference type="ChEBI" id="CHEBI:29108"/>
    </cofactor>
    <text evidence="3">Binds 1 Ca(2+) ion per subunit.</text>
</comment>
<dbReference type="SUPFAM" id="SSF81296">
    <property type="entry name" value="E set domains"/>
    <property type="match status" value="1"/>
</dbReference>
<gene>
    <name evidence="7 8" type="primary">LOC106165047</name>
</gene>
<evidence type="ECO:0000256" key="4">
    <source>
        <dbReference type="SAM" id="MobiDB-lite"/>
    </source>
</evidence>
<dbReference type="SUPFAM" id="SSF54001">
    <property type="entry name" value="Cysteine proteinases"/>
    <property type="match status" value="1"/>
</dbReference>
<dbReference type="Gene3D" id="3.90.260.10">
    <property type="entry name" value="Transglutaminase-like"/>
    <property type="match status" value="1"/>
</dbReference>
<dbReference type="AlphaFoldDB" id="A0A1S3IL25"/>
<feature type="binding site" evidence="3">
    <location>
        <position position="454"/>
    </location>
    <ligand>
        <name>Ca(2+)</name>
        <dbReference type="ChEBI" id="CHEBI:29108"/>
    </ligand>
</feature>
<dbReference type="InterPro" id="IPR050779">
    <property type="entry name" value="Transglutaminase"/>
</dbReference>
<feature type="binding site" evidence="3">
    <location>
        <position position="506"/>
    </location>
    <ligand>
        <name>Ca(2+)</name>
        <dbReference type="ChEBI" id="CHEBI:29108"/>
    </ligand>
</feature>
<dbReference type="SUPFAM" id="SSF49309">
    <property type="entry name" value="Transglutaminase, two C-terminal domains"/>
    <property type="match status" value="2"/>
</dbReference>
<comment type="similarity">
    <text evidence="1">Belongs to the transglutaminase superfamily. Transglutaminase family.</text>
</comment>
<dbReference type="RefSeq" id="XP_013398587.1">
    <property type="nucleotide sequence ID" value="XM_013543133.1"/>
</dbReference>
<dbReference type="PROSITE" id="PS00547">
    <property type="entry name" value="TRANSGLUTAMINASES"/>
    <property type="match status" value="1"/>
</dbReference>
<evidence type="ECO:0000313" key="7">
    <source>
        <dbReference type="RefSeq" id="XP_013398586.1"/>
    </source>
</evidence>
<dbReference type="SMART" id="SM00460">
    <property type="entry name" value="TGc"/>
    <property type="match status" value="1"/>
</dbReference>
<dbReference type="GO" id="GO:0046872">
    <property type="term" value="F:metal ion binding"/>
    <property type="evidence" value="ECO:0007669"/>
    <property type="project" value="UniProtKB-KW"/>
</dbReference>
<dbReference type="InterPro" id="IPR002931">
    <property type="entry name" value="Transglutaminase-like"/>
</dbReference>
<feature type="region of interest" description="Disordered" evidence="4">
    <location>
        <begin position="1"/>
        <end position="32"/>
    </location>
</feature>
<proteinExistence type="inferred from homology"/>
<dbReference type="PIRSF" id="PIRSF000459">
    <property type="entry name" value="TGM_EBP42"/>
    <property type="match status" value="1"/>
</dbReference>
<organism evidence="6 7">
    <name type="scientific">Lingula anatina</name>
    <name type="common">Brachiopod</name>
    <name type="synonym">Lingula unguis</name>
    <dbReference type="NCBI Taxonomy" id="7574"/>
    <lineage>
        <taxon>Eukaryota</taxon>
        <taxon>Metazoa</taxon>
        <taxon>Spiralia</taxon>
        <taxon>Lophotrochozoa</taxon>
        <taxon>Brachiopoda</taxon>
        <taxon>Linguliformea</taxon>
        <taxon>Lingulata</taxon>
        <taxon>Lingulida</taxon>
        <taxon>Linguloidea</taxon>
        <taxon>Lingulidae</taxon>
        <taxon>Lingula</taxon>
    </lineage>
</organism>
<dbReference type="InterPro" id="IPR023608">
    <property type="entry name" value="Transglutaminase_animal"/>
</dbReference>
<feature type="domain" description="Transglutaminase-like" evidence="5">
    <location>
        <begin position="323"/>
        <end position="415"/>
    </location>
</feature>
<dbReference type="GO" id="GO:0003810">
    <property type="term" value="F:protein-glutamine gamma-glutamyltransferase activity"/>
    <property type="evidence" value="ECO:0007669"/>
    <property type="project" value="InterPro"/>
</dbReference>
<feature type="active site" evidence="2">
    <location>
        <position position="389"/>
    </location>
</feature>
<name>A0A1S3IL25_LINAN</name>
<dbReference type="InterPro" id="IPR013808">
    <property type="entry name" value="Transglutaminase_AS"/>
</dbReference>